<organism evidence="2 3">
    <name type="scientific">Staphylococcus hominis</name>
    <dbReference type="NCBI Taxonomy" id="1290"/>
    <lineage>
        <taxon>Bacteria</taxon>
        <taxon>Bacillati</taxon>
        <taxon>Bacillota</taxon>
        <taxon>Bacilli</taxon>
        <taxon>Bacillales</taxon>
        <taxon>Staphylococcaceae</taxon>
        <taxon>Staphylococcus</taxon>
    </lineage>
</organism>
<reference evidence="2 3" key="1">
    <citation type="submission" date="2022-06" db="EMBL/GenBank/DDBJ databases">
        <title>Staphylococcus hominis ShoR14 genome sequence.</title>
        <authorList>
            <person name="Yeo C.C."/>
            <person name="Chew C.H."/>
            <person name="Che Hamzah A.M."/>
            <person name="Al-Trad E.I."/>
        </authorList>
    </citation>
    <scope>NUCLEOTIDE SEQUENCE [LARGE SCALE GENOMIC DNA]</scope>
    <source>
        <strain evidence="2 3">ShoR14</strain>
    </source>
</reference>
<keyword evidence="3" id="KW-1185">Reference proteome</keyword>
<gene>
    <name evidence="2" type="ORF">J7T32_011310</name>
</gene>
<sequence>MLKVNEFERDAEYRQHRDKIYRRDAVETYRYDGTLSEILGDYDFISECISHHLEAQVPRLQMLDDYYQGLNYNIMRNRRRRERHLADNRAAHDFASYIADFINGYCFGHAIQVQTDDESTQEKINGLHNLNDIDTHNRSIGLDLSIFGRAYEYIIRNQDDEVRLYKSDPRHTFVIYDNTIEQNSLIAVRYWQTSTREYDDTDIYNVDIITPNATNFFYANKSTNLSLQERRPPEPHSFGKVTITEFSNNEKRRGDFEKVIPLIDLYDNAQSDTANYMSDLNDAMLLVIGNMELDSNTAQLQKDANVFHLVPPEYTNMDERTTEGNVDAKYIYKEYDVNGVEAYKDRISRNIHMFTNTPDMTDENFGGNQSGEAMKYKLFGLEQRTAIKEGLFRKGLRRRYKLIGQIMSINRELDKDTIQDLTFTFTRNIPKSIKDEMDMYLQAGGQVSQQTLMSIVSFIDNPQQEMERIENEEDAQLQKSDERMYNLEGMDNQTNIKE</sequence>
<evidence type="ECO:0000313" key="3">
    <source>
        <dbReference type="Proteomes" id="UP000665944"/>
    </source>
</evidence>
<dbReference type="Pfam" id="PF05133">
    <property type="entry name" value="SPP1_portal"/>
    <property type="match status" value="1"/>
</dbReference>
<accession>A0A8X8GN39</accession>
<dbReference type="InterPro" id="IPR006428">
    <property type="entry name" value="Portal_SPP1-type"/>
</dbReference>
<comment type="caution">
    <text evidence="2">The sequence shown here is derived from an EMBL/GenBank/DDBJ whole genome shotgun (WGS) entry which is preliminary data.</text>
</comment>
<name>A0A8X8GN39_STAHO</name>
<dbReference type="NCBIfam" id="TIGR01538">
    <property type="entry name" value="portal_SPP1"/>
    <property type="match status" value="1"/>
</dbReference>
<protein>
    <submittedName>
        <fullName evidence="2">Phage portal protein</fullName>
    </submittedName>
</protein>
<evidence type="ECO:0000256" key="1">
    <source>
        <dbReference type="SAM" id="MobiDB-lite"/>
    </source>
</evidence>
<dbReference type="Proteomes" id="UP000665944">
    <property type="component" value="Unassembled WGS sequence"/>
</dbReference>
<dbReference type="EMBL" id="JAGHKT020000028">
    <property type="protein sequence ID" value="MCM5673312.1"/>
    <property type="molecule type" value="Genomic_DNA"/>
</dbReference>
<feature type="region of interest" description="Disordered" evidence="1">
    <location>
        <begin position="474"/>
        <end position="498"/>
    </location>
</feature>
<proteinExistence type="predicted"/>
<dbReference type="AlphaFoldDB" id="A0A8X8GN39"/>
<dbReference type="InterPro" id="IPR021145">
    <property type="entry name" value="Portal_protein_SPP1_Gp6-like"/>
</dbReference>
<dbReference type="RefSeq" id="WP_209244498.1">
    <property type="nucleotide sequence ID" value="NZ_JAGHKT020000028.1"/>
</dbReference>
<evidence type="ECO:0000313" key="2">
    <source>
        <dbReference type="EMBL" id="MCM5673312.1"/>
    </source>
</evidence>